<dbReference type="KEGG" id="bsol:FSW04_09095"/>
<dbReference type="InterPro" id="IPR050156">
    <property type="entry name" value="TC-AMP_synthase_SUA5"/>
</dbReference>
<dbReference type="OrthoDB" id="9814580at2"/>
<dbReference type="GO" id="GO:0006450">
    <property type="term" value="P:regulation of translational fidelity"/>
    <property type="evidence" value="ECO:0007669"/>
    <property type="project" value="TreeGrafter"/>
</dbReference>
<evidence type="ECO:0000256" key="9">
    <source>
        <dbReference type="ARBA" id="ARBA00022840"/>
    </source>
</evidence>
<accession>A0A5B8U3U5</accession>
<evidence type="ECO:0000256" key="10">
    <source>
        <dbReference type="ARBA" id="ARBA00029774"/>
    </source>
</evidence>
<evidence type="ECO:0000256" key="5">
    <source>
        <dbReference type="ARBA" id="ARBA00022679"/>
    </source>
</evidence>
<keyword evidence="7" id="KW-0548">Nucleotidyltransferase</keyword>
<evidence type="ECO:0000313" key="14">
    <source>
        <dbReference type="Proteomes" id="UP000321805"/>
    </source>
</evidence>
<sequence length="208" mass="21799">MITPDQAATFERCMAVGGVALFGADTVYGLACDPGNDEAVRRLYAIKRRRPDRPAAVMFFSRELALAALPEVGPRTVAGLEALLPGGVTVLLPNPLRRYPLACGPDPDAPLGLRVPALGPAAAGLAAVRWPVLQSSANLSGEPEARRLEDVAAVVRDDVDLVLDAGELAGRASTVIDLRRYEDDGHWEIVREGAVSPGCVEAALGALG</sequence>
<gene>
    <name evidence="13" type="ORF">FSW04_09095</name>
</gene>
<keyword evidence="8" id="KW-0547">Nucleotide-binding</keyword>
<dbReference type="SUPFAM" id="SSF55821">
    <property type="entry name" value="YrdC/RibB"/>
    <property type="match status" value="1"/>
</dbReference>
<evidence type="ECO:0000256" key="2">
    <source>
        <dbReference type="ARBA" id="ARBA00007663"/>
    </source>
</evidence>
<keyword evidence="5" id="KW-0808">Transferase</keyword>
<dbReference type="PROSITE" id="PS51163">
    <property type="entry name" value="YRDC"/>
    <property type="match status" value="1"/>
</dbReference>
<evidence type="ECO:0000256" key="1">
    <source>
        <dbReference type="ARBA" id="ARBA00004496"/>
    </source>
</evidence>
<evidence type="ECO:0000256" key="4">
    <source>
        <dbReference type="ARBA" id="ARBA00022490"/>
    </source>
</evidence>
<name>A0A5B8U3U5_9ACTN</name>
<keyword evidence="14" id="KW-1185">Reference proteome</keyword>
<keyword evidence="4" id="KW-0963">Cytoplasm</keyword>
<proteinExistence type="inferred from homology"/>
<dbReference type="AlphaFoldDB" id="A0A5B8U3U5"/>
<dbReference type="GO" id="GO:0005737">
    <property type="term" value="C:cytoplasm"/>
    <property type="evidence" value="ECO:0007669"/>
    <property type="project" value="UniProtKB-SubCell"/>
</dbReference>
<dbReference type="GO" id="GO:0005524">
    <property type="term" value="F:ATP binding"/>
    <property type="evidence" value="ECO:0007669"/>
    <property type="project" value="UniProtKB-KW"/>
</dbReference>
<dbReference type="GO" id="GO:0008033">
    <property type="term" value="P:tRNA processing"/>
    <property type="evidence" value="ECO:0007669"/>
    <property type="project" value="UniProtKB-KW"/>
</dbReference>
<evidence type="ECO:0000259" key="12">
    <source>
        <dbReference type="PROSITE" id="PS51163"/>
    </source>
</evidence>
<dbReference type="PANTHER" id="PTHR17490">
    <property type="entry name" value="SUA5"/>
    <property type="match status" value="1"/>
</dbReference>
<evidence type="ECO:0000256" key="11">
    <source>
        <dbReference type="ARBA" id="ARBA00048366"/>
    </source>
</evidence>
<feature type="domain" description="YrdC-like" evidence="12">
    <location>
        <begin position="3"/>
        <end position="195"/>
    </location>
</feature>
<evidence type="ECO:0000313" key="13">
    <source>
        <dbReference type="EMBL" id="QEC47714.1"/>
    </source>
</evidence>
<reference evidence="13 14" key="1">
    <citation type="journal article" date="2018" name="J. Microbiol.">
        <title>Baekduia soli gen. nov., sp. nov., a novel bacterium isolated from the soil of Baekdu Mountain and proposal of a novel family name, Baekduiaceae fam. nov.</title>
        <authorList>
            <person name="An D.S."/>
            <person name="Siddiqi M.Z."/>
            <person name="Kim K.H."/>
            <person name="Yu H.S."/>
            <person name="Im W.T."/>
        </authorList>
    </citation>
    <scope>NUCLEOTIDE SEQUENCE [LARGE SCALE GENOMIC DNA]</scope>
    <source>
        <strain evidence="13 14">BR7-21</strain>
    </source>
</reference>
<dbReference type="GO" id="GO:0000049">
    <property type="term" value="F:tRNA binding"/>
    <property type="evidence" value="ECO:0007669"/>
    <property type="project" value="TreeGrafter"/>
</dbReference>
<comment type="similarity">
    <text evidence="2">Belongs to the SUA5 family.</text>
</comment>
<evidence type="ECO:0000256" key="8">
    <source>
        <dbReference type="ARBA" id="ARBA00022741"/>
    </source>
</evidence>
<comment type="subcellular location">
    <subcellularLocation>
        <location evidence="1">Cytoplasm</location>
    </subcellularLocation>
</comment>
<evidence type="ECO:0000256" key="7">
    <source>
        <dbReference type="ARBA" id="ARBA00022695"/>
    </source>
</evidence>
<dbReference type="RefSeq" id="WP_146918482.1">
    <property type="nucleotide sequence ID" value="NZ_CP042430.1"/>
</dbReference>
<dbReference type="GO" id="GO:0061710">
    <property type="term" value="F:L-threonylcarbamoyladenylate synthase"/>
    <property type="evidence" value="ECO:0007669"/>
    <property type="project" value="UniProtKB-EC"/>
</dbReference>
<evidence type="ECO:0000256" key="3">
    <source>
        <dbReference type="ARBA" id="ARBA00012584"/>
    </source>
</evidence>
<evidence type="ECO:0000256" key="6">
    <source>
        <dbReference type="ARBA" id="ARBA00022694"/>
    </source>
</evidence>
<dbReference type="Gene3D" id="3.90.870.10">
    <property type="entry name" value="DHBP synthase"/>
    <property type="match status" value="1"/>
</dbReference>
<comment type="catalytic activity">
    <reaction evidence="11">
        <text>L-threonine + hydrogencarbonate + ATP = L-threonylcarbamoyladenylate + diphosphate + H2O</text>
        <dbReference type="Rhea" id="RHEA:36407"/>
        <dbReference type="ChEBI" id="CHEBI:15377"/>
        <dbReference type="ChEBI" id="CHEBI:17544"/>
        <dbReference type="ChEBI" id="CHEBI:30616"/>
        <dbReference type="ChEBI" id="CHEBI:33019"/>
        <dbReference type="ChEBI" id="CHEBI:57926"/>
        <dbReference type="ChEBI" id="CHEBI:73682"/>
        <dbReference type="EC" id="2.7.7.87"/>
    </reaction>
</comment>
<keyword evidence="6" id="KW-0819">tRNA processing</keyword>
<dbReference type="PANTHER" id="PTHR17490:SF16">
    <property type="entry name" value="THREONYLCARBAMOYL-AMP SYNTHASE"/>
    <property type="match status" value="1"/>
</dbReference>
<dbReference type="Pfam" id="PF01300">
    <property type="entry name" value="Sua5_yciO_yrdC"/>
    <property type="match status" value="1"/>
</dbReference>
<organism evidence="13 14">
    <name type="scientific">Baekduia soli</name>
    <dbReference type="NCBI Taxonomy" id="496014"/>
    <lineage>
        <taxon>Bacteria</taxon>
        <taxon>Bacillati</taxon>
        <taxon>Actinomycetota</taxon>
        <taxon>Thermoleophilia</taxon>
        <taxon>Solirubrobacterales</taxon>
        <taxon>Baekduiaceae</taxon>
        <taxon>Baekduia</taxon>
    </lineage>
</organism>
<protein>
    <recommendedName>
        <fullName evidence="10">L-threonylcarbamoyladenylate synthase</fullName>
        <ecNumber evidence="3">2.7.7.87</ecNumber>
    </recommendedName>
    <alternativeName>
        <fullName evidence="10">L-threonylcarbamoyladenylate synthase</fullName>
    </alternativeName>
</protein>
<dbReference type="InterPro" id="IPR006070">
    <property type="entry name" value="Sua5-like_dom"/>
</dbReference>
<dbReference type="EMBL" id="CP042430">
    <property type="protein sequence ID" value="QEC47714.1"/>
    <property type="molecule type" value="Genomic_DNA"/>
</dbReference>
<keyword evidence="9" id="KW-0067">ATP-binding</keyword>
<dbReference type="EC" id="2.7.7.87" evidence="3"/>
<dbReference type="Proteomes" id="UP000321805">
    <property type="component" value="Chromosome"/>
</dbReference>
<dbReference type="InterPro" id="IPR017945">
    <property type="entry name" value="DHBP_synth_RibB-like_a/b_dom"/>
</dbReference>
<dbReference type="GO" id="GO:0003725">
    <property type="term" value="F:double-stranded RNA binding"/>
    <property type="evidence" value="ECO:0007669"/>
    <property type="project" value="InterPro"/>
</dbReference>